<evidence type="ECO:0000256" key="1">
    <source>
        <dbReference type="ARBA" id="ARBA00009129"/>
    </source>
</evidence>
<dbReference type="PANTHER" id="PTHR34977:SF1">
    <property type="entry name" value="UPF0337 PROTEIN YJBJ"/>
    <property type="match status" value="1"/>
</dbReference>
<feature type="domain" description="CsbD-like" evidence="2">
    <location>
        <begin position="4"/>
        <end position="56"/>
    </location>
</feature>
<dbReference type="SUPFAM" id="SSF69047">
    <property type="entry name" value="Hypothetical protein YjbJ"/>
    <property type="match status" value="1"/>
</dbReference>
<evidence type="ECO:0000313" key="3">
    <source>
        <dbReference type="EMBL" id="SIP87009.1"/>
    </source>
</evidence>
<dbReference type="Proteomes" id="UP000241788">
    <property type="component" value="Unassembled WGS sequence"/>
</dbReference>
<name>A0A1N6N4Q3_9GAMM</name>
<dbReference type="PANTHER" id="PTHR34977">
    <property type="entry name" value="UPF0337 PROTEIN YJBJ"/>
    <property type="match status" value="1"/>
</dbReference>
<dbReference type="OrthoDB" id="9796058at2"/>
<evidence type="ECO:0000259" key="2">
    <source>
        <dbReference type="Pfam" id="PF05532"/>
    </source>
</evidence>
<dbReference type="PIRSF" id="PIRSF039008">
    <property type="entry name" value="YjbJ"/>
    <property type="match status" value="1"/>
</dbReference>
<accession>A0A1N6N4Q3</accession>
<dbReference type="EMBL" id="FTLW01000001">
    <property type="protein sequence ID" value="SIP87009.1"/>
    <property type="molecule type" value="Genomic_DNA"/>
</dbReference>
<dbReference type="AlphaFoldDB" id="A0A1N6N4Q3"/>
<dbReference type="InterPro" id="IPR050423">
    <property type="entry name" value="UPF0337_stress_rsp"/>
</dbReference>
<sequence>MNKDIIAGKWSQIKGKAQIQWGDLTNDVFDVAEGSTEYLSGKLQEQYGWDRDRAEKEIKEFERMIDSE</sequence>
<protein>
    <submittedName>
        <fullName evidence="3">Uncharacterized conserved protein YjbJ, UPF0337 family</fullName>
    </submittedName>
</protein>
<dbReference type="InterPro" id="IPR008462">
    <property type="entry name" value="CsbD"/>
</dbReference>
<dbReference type="InterPro" id="IPR026042">
    <property type="entry name" value="YjbJ"/>
</dbReference>
<dbReference type="InterPro" id="IPR036629">
    <property type="entry name" value="YjbJ_sf"/>
</dbReference>
<comment type="similarity">
    <text evidence="1">Belongs to the UPF0337 (CsbD) family.</text>
</comment>
<dbReference type="STRING" id="1604334.SAMN05421546_0092"/>
<dbReference type="RefSeq" id="WP_076584520.1">
    <property type="nucleotide sequence ID" value="NZ_FTLW01000001.1"/>
</dbReference>
<dbReference type="Gene3D" id="1.10.1470.10">
    <property type="entry name" value="YjbJ"/>
    <property type="match status" value="1"/>
</dbReference>
<dbReference type="Pfam" id="PF05532">
    <property type="entry name" value="CsbD"/>
    <property type="match status" value="1"/>
</dbReference>
<gene>
    <name evidence="3" type="ORF">SAMN05421546_0092</name>
</gene>
<organism evidence="3 4">
    <name type="scientific">Solilutibacter tolerans</name>
    <dbReference type="NCBI Taxonomy" id="1604334"/>
    <lineage>
        <taxon>Bacteria</taxon>
        <taxon>Pseudomonadati</taxon>
        <taxon>Pseudomonadota</taxon>
        <taxon>Gammaproteobacteria</taxon>
        <taxon>Lysobacterales</taxon>
        <taxon>Lysobacteraceae</taxon>
        <taxon>Solilutibacter</taxon>
    </lineage>
</organism>
<evidence type="ECO:0000313" key="4">
    <source>
        <dbReference type="Proteomes" id="UP000241788"/>
    </source>
</evidence>
<reference evidence="4" key="1">
    <citation type="submission" date="2017-01" db="EMBL/GenBank/DDBJ databases">
        <authorList>
            <person name="Varghese N."/>
            <person name="Submissions S."/>
        </authorList>
    </citation>
    <scope>NUCLEOTIDE SEQUENCE [LARGE SCALE GENOMIC DNA]</scope>
    <source>
        <strain evidence="4">UM1</strain>
    </source>
</reference>
<proteinExistence type="inferred from homology"/>
<keyword evidence="4" id="KW-1185">Reference proteome</keyword>